<dbReference type="SUPFAM" id="SSF56176">
    <property type="entry name" value="FAD-binding/transporter-associated domain-like"/>
    <property type="match status" value="1"/>
</dbReference>
<dbReference type="Proteomes" id="UP000092482">
    <property type="component" value="Chromosome"/>
</dbReference>
<gene>
    <name evidence="4" type="ORF">SGUI_0471</name>
</gene>
<accession>A0A1B1N8V2</accession>
<dbReference type="Gene3D" id="3.30.43.10">
    <property type="entry name" value="Uridine Diphospho-n-acetylenolpyruvylglucosamine Reductase, domain 2"/>
    <property type="match status" value="1"/>
</dbReference>
<evidence type="ECO:0000313" key="4">
    <source>
        <dbReference type="EMBL" id="ANS77867.1"/>
    </source>
</evidence>
<dbReference type="PROSITE" id="PS51387">
    <property type="entry name" value="FAD_PCMH"/>
    <property type="match status" value="1"/>
</dbReference>
<dbReference type="Pfam" id="PF01565">
    <property type="entry name" value="FAD_binding_4"/>
    <property type="match status" value="1"/>
</dbReference>
<dbReference type="EC" id="1.1.3.41" evidence="4"/>
<protein>
    <submittedName>
        <fullName evidence="4">Xylitol oxidase</fullName>
        <ecNumber evidence="4">1.1.3.41</ecNumber>
    </submittedName>
</protein>
<dbReference type="AlphaFoldDB" id="A0A1B1N8V2"/>
<dbReference type="InterPro" id="IPR036318">
    <property type="entry name" value="FAD-bd_PCMH-like_sf"/>
</dbReference>
<dbReference type="InterPro" id="IPR016169">
    <property type="entry name" value="FAD-bd_PCMH_sub2"/>
</dbReference>
<proteinExistence type="predicted"/>
<dbReference type="InterPro" id="IPR010031">
    <property type="entry name" value="FAD_lactone_oxidase-like"/>
</dbReference>
<dbReference type="Gene3D" id="3.30.70.2520">
    <property type="match status" value="1"/>
</dbReference>
<dbReference type="Gene3D" id="1.10.45.10">
    <property type="entry name" value="Vanillyl-alcohol Oxidase, Chain A, domain 4"/>
    <property type="match status" value="1"/>
</dbReference>
<dbReference type="RefSeq" id="WP_066635768.1">
    <property type="nucleotide sequence ID" value="NZ_CP014989.1"/>
</dbReference>
<feature type="region of interest" description="Disordered" evidence="2">
    <location>
        <begin position="225"/>
        <end position="251"/>
    </location>
</feature>
<dbReference type="InterPro" id="IPR016166">
    <property type="entry name" value="FAD-bd_PCMH"/>
</dbReference>
<organism evidence="4 5">
    <name type="scientific">Serinicoccus hydrothermalis</name>
    <dbReference type="NCBI Taxonomy" id="1758689"/>
    <lineage>
        <taxon>Bacteria</taxon>
        <taxon>Bacillati</taxon>
        <taxon>Actinomycetota</taxon>
        <taxon>Actinomycetes</taxon>
        <taxon>Micrococcales</taxon>
        <taxon>Ornithinimicrobiaceae</taxon>
        <taxon>Serinicoccus</taxon>
    </lineage>
</organism>
<dbReference type="PATRIC" id="fig|1758689.4.peg.476"/>
<dbReference type="InterPro" id="IPR006094">
    <property type="entry name" value="Oxid_FAD_bind_N"/>
</dbReference>
<evidence type="ECO:0000256" key="2">
    <source>
        <dbReference type="SAM" id="MobiDB-lite"/>
    </source>
</evidence>
<keyword evidence="5" id="KW-1185">Reference proteome</keyword>
<sequence>MSAVGTTWAKNLAYSATDLVEPGSLDELAEVMASAEAVRVLGSRHSFNRIADTTGTMVGLGRLPVDVSVDGERGLARVEGGAVYGAVARRLQELGQGLHAMASLPHITVAGAVATDTHGSGDGISSLAEGVAAVELVTTTGERVRLERGEDDFGGAVVSLGTLGAVVALELDVEPTYDVAQTVYEGLTWDTVAQDVDAVTGLGTSVSVFTDWRDAEAPHQVWVKQRTDRPGGDPAALGLRPADGQRHMQRDVPGERCTRQEGIPGPWLDRLPHFRLDFTPSNGAEVQSEWLLPRRRAGEAIDWLRGMAGSLGPLTKACEMRTVSAGAQWLSLAQEDCVAFHFTWAPDQAAVEALLPRIEEGLTPLGARPHWGKLFDEAALARRVGEAYPEVGRLALLRQRLDPRGALRNDFLDRLGI</sequence>
<dbReference type="InterPro" id="IPR016167">
    <property type="entry name" value="FAD-bd_PCMH_sub1"/>
</dbReference>
<feature type="domain" description="FAD-binding PCMH-type" evidence="3">
    <location>
        <begin position="12"/>
        <end position="176"/>
    </location>
</feature>
<dbReference type="GO" id="GO:0050582">
    <property type="term" value="F:xylitol oxidase activity"/>
    <property type="evidence" value="ECO:0007669"/>
    <property type="project" value="UniProtKB-EC"/>
</dbReference>
<evidence type="ECO:0000256" key="1">
    <source>
        <dbReference type="ARBA" id="ARBA00023002"/>
    </source>
</evidence>
<dbReference type="KEGG" id="serj:SGUI_0471"/>
<dbReference type="GO" id="GO:0071949">
    <property type="term" value="F:FAD binding"/>
    <property type="evidence" value="ECO:0007669"/>
    <property type="project" value="InterPro"/>
</dbReference>
<dbReference type="Pfam" id="PF04030">
    <property type="entry name" value="ALO"/>
    <property type="match status" value="1"/>
</dbReference>
<evidence type="ECO:0000259" key="3">
    <source>
        <dbReference type="PROSITE" id="PS51387"/>
    </source>
</evidence>
<dbReference type="PANTHER" id="PTHR43762:SF1">
    <property type="entry name" value="D-ARABINONO-1,4-LACTONE OXIDASE"/>
    <property type="match status" value="1"/>
</dbReference>
<dbReference type="OrthoDB" id="9800184at2"/>
<dbReference type="InterPro" id="IPR007173">
    <property type="entry name" value="ALO_C"/>
</dbReference>
<reference evidence="4 5" key="1">
    <citation type="submission" date="2016-03" db="EMBL/GenBank/DDBJ databases">
        <title>Shallow-sea hydrothermal system.</title>
        <authorList>
            <person name="Tang K."/>
        </authorList>
    </citation>
    <scope>NUCLEOTIDE SEQUENCE [LARGE SCALE GENOMIC DNA]</scope>
    <source>
        <strain evidence="4 5">JLT9</strain>
    </source>
</reference>
<dbReference type="GO" id="GO:0016020">
    <property type="term" value="C:membrane"/>
    <property type="evidence" value="ECO:0007669"/>
    <property type="project" value="InterPro"/>
</dbReference>
<name>A0A1B1N8V2_9MICO</name>
<dbReference type="STRING" id="1758689.SGUI_0471"/>
<dbReference type="PANTHER" id="PTHR43762">
    <property type="entry name" value="L-GULONOLACTONE OXIDASE"/>
    <property type="match status" value="1"/>
</dbReference>
<evidence type="ECO:0000313" key="5">
    <source>
        <dbReference type="Proteomes" id="UP000092482"/>
    </source>
</evidence>
<dbReference type="GO" id="GO:0003885">
    <property type="term" value="F:D-arabinono-1,4-lactone oxidase activity"/>
    <property type="evidence" value="ECO:0007669"/>
    <property type="project" value="InterPro"/>
</dbReference>
<dbReference type="Gene3D" id="3.30.70.2530">
    <property type="match status" value="1"/>
</dbReference>
<dbReference type="GO" id="GO:0080049">
    <property type="term" value="F:L-gulono-1,4-lactone dehydrogenase activity"/>
    <property type="evidence" value="ECO:0007669"/>
    <property type="project" value="TreeGrafter"/>
</dbReference>
<dbReference type="InterPro" id="IPR016171">
    <property type="entry name" value="Vanillyl_alc_oxidase_C-sub2"/>
</dbReference>
<keyword evidence="1 4" id="KW-0560">Oxidoreductase</keyword>
<dbReference type="Gene3D" id="3.30.465.10">
    <property type="match status" value="1"/>
</dbReference>
<dbReference type="EMBL" id="CP014989">
    <property type="protein sequence ID" value="ANS77867.1"/>
    <property type="molecule type" value="Genomic_DNA"/>
</dbReference>